<evidence type="ECO:0000313" key="1">
    <source>
        <dbReference type="EMBL" id="GAA5066476.1"/>
    </source>
</evidence>
<dbReference type="Proteomes" id="UP001500603">
    <property type="component" value="Unassembled WGS sequence"/>
</dbReference>
<gene>
    <name evidence="1" type="ORF">GCM10023318_54670</name>
</gene>
<proteinExistence type="predicted"/>
<protein>
    <submittedName>
        <fullName evidence="1">Uncharacterized protein</fullName>
    </submittedName>
</protein>
<comment type="caution">
    <text evidence="1">The sequence shown here is derived from an EMBL/GenBank/DDBJ whole genome shotgun (WGS) entry which is preliminary data.</text>
</comment>
<dbReference type="EMBL" id="BAABJM010000007">
    <property type="protein sequence ID" value="GAA5066476.1"/>
    <property type="molecule type" value="Genomic_DNA"/>
</dbReference>
<sequence length="95" mass="9839">MRAAAGGVSSRSRCGVSGRTRFDPRVAVKSLRARFGLLTHLPRVSGGGWRELSVAVRGVGPHPVRSARRGEIAAHPVQSAHAPAAGASATFQNCA</sequence>
<keyword evidence="2" id="KW-1185">Reference proteome</keyword>
<name>A0ABP9KUW8_9NOCA</name>
<evidence type="ECO:0000313" key="2">
    <source>
        <dbReference type="Proteomes" id="UP001500603"/>
    </source>
</evidence>
<organism evidence="1 2">
    <name type="scientific">Nocardia callitridis</name>
    <dbReference type="NCBI Taxonomy" id="648753"/>
    <lineage>
        <taxon>Bacteria</taxon>
        <taxon>Bacillati</taxon>
        <taxon>Actinomycetota</taxon>
        <taxon>Actinomycetes</taxon>
        <taxon>Mycobacteriales</taxon>
        <taxon>Nocardiaceae</taxon>
        <taxon>Nocardia</taxon>
    </lineage>
</organism>
<accession>A0ABP9KUW8</accession>
<reference evidence="2" key="1">
    <citation type="journal article" date="2019" name="Int. J. Syst. Evol. Microbiol.">
        <title>The Global Catalogue of Microorganisms (GCM) 10K type strain sequencing project: providing services to taxonomists for standard genome sequencing and annotation.</title>
        <authorList>
            <consortium name="The Broad Institute Genomics Platform"/>
            <consortium name="The Broad Institute Genome Sequencing Center for Infectious Disease"/>
            <person name="Wu L."/>
            <person name="Ma J."/>
        </authorList>
    </citation>
    <scope>NUCLEOTIDE SEQUENCE [LARGE SCALE GENOMIC DNA]</scope>
    <source>
        <strain evidence="2">JCM 18298</strain>
    </source>
</reference>